<organism evidence="2 3">
    <name type="scientific">Schizophyllum amplum</name>
    <dbReference type="NCBI Taxonomy" id="97359"/>
    <lineage>
        <taxon>Eukaryota</taxon>
        <taxon>Fungi</taxon>
        <taxon>Dikarya</taxon>
        <taxon>Basidiomycota</taxon>
        <taxon>Agaricomycotina</taxon>
        <taxon>Agaricomycetes</taxon>
        <taxon>Agaricomycetidae</taxon>
        <taxon>Agaricales</taxon>
        <taxon>Schizophyllaceae</taxon>
        <taxon>Schizophyllum</taxon>
    </lineage>
</organism>
<feature type="compositionally biased region" description="Basic and acidic residues" evidence="1">
    <location>
        <begin position="89"/>
        <end position="101"/>
    </location>
</feature>
<proteinExistence type="predicted"/>
<comment type="caution">
    <text evidence="2">The sequence shown here is derived from an EMBL/GenBank/DDBJ whole genome shotgun (WGS) entry which is preliminary data.</text>
</comment>
<name>A0A550CDT0_9AGAR</name>
<reference evidence="2 3" key="1">
    <citation type="journal article" date="2019" name="New Phytol.">
        <title>Comparative genomics reveals unique wood-decay strategies and fruiting body development in the Schizophyllaceae.</title>
        <authorList>
            <person name="Almasi E."/>
            <person name="Sahu N."/>
            <person name="Krizsan K."/>
            <person name="Balint B."/>
            <person name="Kovacs G.M."/>
            <person name="Kiss B."/>
            <person name="Cseklye J."/>
            <person name="Drula E."/>
            <person name="Henrissat B."/>
            <person name="Nagy I."/>
            <person name="Chovatia M."/>
            <person name="Adam C."/>
            <person name="LaButti K."/>
            <person name="Lipzen A."/>
            <person name="Riley R."/>
            <person name="Grigoriev I.V."/>
            <person name="Nagy L.G."/>
        </authorList>
    </citation>
    <scope>NUCLEOTIDE SEQUENCE [LARGE SCALE GENOMIC DNA]</scope>
    <source>
        <strain evidence="2 3">NL-1724</strain>
    </source>
</reference>
<feature type="compositionally biased region" description="Low complexity" evidence="1">
    <location>
        <begin position="64"/>
        <end position="87"/>
    </location>
</feature>
<evidence type="ECO:0000313" key="3">
    <source>
        <dbReference type="Proteomes" id="UP000320762"/>
    </source>
</evidence>
<evidence type="ECO:0000313" key="2">
    <source>
        <dbReference type="EMBL" id="TRM62944.1"/>
    </source>
</evidence>
<keyword evidence="3" id="KW-1185">Reference proteome</keyword>
<evidence type="ECO:0000256" key="1">
    <source>
        <dbReference type="SAM" id="MobiDB-lite"/>
    </source>
</evidence>
<sequence>MIEHASPIPLASPSPLSPLSPASSDPNTPSSPTADSKKRSIRFRSRVRIASGVRRHFVLPDTPPAAFRARSPSSSSTISDSSSITAPLRWRDGEKSLRDRPGWGTLGQRVSLLAGGSGRRQQRQGDEGEGEGAGRPPTVHEGTPLMQSAIPTRRYIYADDSEDNEDDEDRLRREIDLVFGKWPGRLLNSNWWWWQLEPIVCCHCICIDDSDIED</sequence>
<dbReference type="Proteomes" id="UP000320762">
    <property type="component" value="Unassembled WGS sequence"/>
</dbReference>
<protein>
    <submittedName>
        <fullName evidence="2">Uncharacterized protein</fullName>
    </submittedName>
</protein>
<dbReference type="EMBL" id="VDMD01000011">
    <property type="protein sequence ID" value="TRM62944.1"/>
    <property type="molecule type" value="Genomic_DNA"/>
</dbReference>
<accession>A0A550CDT0</accession>
<dbReference type="OrthoDB" id="3270420at2759"/>
<feature type="region of interest" description="Disordered" evidence="1">
    <location>
        <begin position="63"/>
        <end position="145"/>
    </location>
</feature>
<dbReference type="AlphaFoldDB" id="A0A550CDT0"/>
<feature type="region of interest" description="Disordered" evidence="1">
    <location>
        <begin position="1"/>
        <end position="43"/>
    </location>
</feature>
<gene>
    <name evidence="2" type="ORF">BD626DRAFT_497060</name>
</gene>